<proteinExistence type="predicted"/>
<reference evidence="4 5" key="1">
    <citation type="journal article" date="2011" name="Science">
        <title>The ecoresponsive genome of Daphnia pulex.</title>
        <authorList>
            <person name="Colbourne J.K."/>
            <person name="Pfrender M.E."/>
            <person name="Gilbert D."/>
            <person name="Thomas W.K."/>
            <person name="Tucker A."/>
            <person name="Oakley T.H."/>
            <person name="Tokishita S."/>
            <person name="Aerts A."/>
            <person name="Arnold G.J."/>
            <person name="Basu M.K."/>
            <person name="Bauer D.J."/>
            <person name="Caceres C.E."/>
            <person name="Carmel L."/>
            <person name="Casola C."/>
            <person name="Choi J.H."/>
            <person name="Detter J.C."/>
            <person name="Dong Q."/>
            <person name="Dusheyko S."/>
            <person name="Eads B.D."/>
            <person name="Frohlich T."/>
            <person name="Geiler-Samerotte K.A."/>
            <person name="Gerlach D."/>
            <person name="Hatcher P."/>
            <person name="Jogdeo S."/>
            <person name="Krijgsveld J."/>
            <person name="Kriventseva E.V."/>
            <person name="Kultz D."/>
            <person name="Laforsch C."/>
            <person name="Lindquist E."/>
            <person name="Lopez J."/>
            <person name="Manak J.R."/>
            <person name="Muller J."/>
            <person name="Pangilinan J."/>
            <person name="Patwardhan R.P."/>
            <person name="Pitluck S."/>
            <person name="Pritham E.J."/>
            <person name="Rechtsteiner A."/>
            <person name="Rho M."/>
            <person name="Rogozin I.B."/>
            <person name="Sakarya O."/>
            <person name="Salamov A."/>
            <person name="Schaack S."/>
            <person name="Shapiro H."/>
            <person name="Shiga Y."/>
            <person name="Skalitzky C."/>
            <person name="Smith Z."/>
            <person name="Souvorov A."/>
            <person name="Sung W."/>
            <person name="Tang Z."/>
            <person name="Tsuchiya D."/>
            <person name="Tu H."/>
            <person name="Vos H."/>
            <person name="Wang M."/>
            <person name="Wolf Y.I."/>
            <person name="Yamagata H."/>
            <person name="Yamada T."/>
            <person name="Ye Y."/>
            <person name="Shaw J.R."/>
            <person name="Andrews J."/>
            <person name="Crease T.J."/>
            <person name="Tang H."/>
            <person name="Lucas S.M."/>
            <person name="Robertson H.M."/>
            <person name="Bork P."/>
            <person name="Koonin E.V."/>
            <person name="Zdobnov E.M."/>
            <person name="Grigoriev I.V."/>
            <person name="Lynch M."/>
            <person name="Boore J.L."/>
        </authorList>
    </citation>
    <scope>NUCLEOTIDE SEQUENCE [LARGE SCALE GENOMIC DNA]</scope>
</reference>
<dbReference type="EMBL" id="GL732775">
    <property type="protein sequence ID" value="EFX64936.1"/>
    <property type="molecule type" value="Genomic_DNA"/>
</dbReference>
<dbReference type="GO" id="GO:0031507">
    <property type="term" value="P:heterochromatin formation"/>
    <property type="evidence" value="ECO:0000318"/>
    <property type="project" value="GO_Central"/>
</dbReference>
<evidence type="ECO:0000313" key="4">
    <source>
        <dbReference type="EMBL" id="EFX64936.1"/>
    </source>
</evidence>
<evidence type="ECO:0000256" key="2">
    <source>
        <dbReference type="ARBA" id="ARBA00023242"/>
    </source>
</evidence>
<sequence>MASVSDPGYDVFEVEQILHKGYYFVLLCVAIFFCVYKRKTVYLVKWIGYDYTENTWEPSSNLYCKDLVKDFQKCFAGSSIKVDPSRRCILGMKTATSLAAASSRVVRDEHRATGDGPNSGQVTTVAVIPAVATVELVSTMDLDNLKNNMKPTSLPVEEAVSTMDAANKLKKVSLTNGGISITFINIPNDNFEKTRGEYTGRGQPLPSVAAAPHVGQRGPRLACHMMFQYDLFNFLTQQVGTSAIVLSVEITEHGYLTTVTVPGDPFVARYLSVDNYVDDNKREAVTIFMNHLIDLGVVTLNGRRGPNFQAYVEGLNAGRWGHYTLHNARCLVEQHLGTGNFVFSQTGTTGRNNCCLHRIEKLRRKISDLPGNIATYCTDSEEGLVSIIQDNVTGQGHDHGVVLVGGDRSKNVVGVENSDIDENMAYLAGRIAAVGKKKKRNKRTKNQKMKRTPCNKCKVLGHYP</sequence>
<comment type="subcellular location">
    <subcellularLocation>
        <location evidence="1">Nucleus</location>
    </subcellularLocation>
</comment>
<dbReference type="InterPro" id="IPR023779">
    <property type="entry name" value="Chromodomain_CS"/>
</dbReference>
<dbReference type="SMART" id="SM00298">
    <property type="entry name" value="CHROMO"/>
    <property type="match status" value="1"/>
</dbReference>
<evidence type="ECO:0000259" key="3">
    <source>
        <dbReference type="PROSITE" id="PS50013"/>
    </source>
</evidence>
<dbReference type="SUPFAM" id="SSF54160">
    <property type="entry name" value="Chromo domain-like"/>
    <property type="match status" value="1"/>
</dbReference>
<dbReference type="HOGENOM" id="CLU_589588_0_0_1"/>
<dbReference type="AlphaFoldDB" id="E9HTJ4"/>
<keyword evidence="5" id="KW-1185">Reference proteome</keyword>
<organism evidence="4 5">
    <name type="scientific">Daphnia pulex</name>
    <name type="common">Water flea</name>
    <dbReference type="NCBI Taxonomy" id="6669"/>
    <lineage>
        <taxon>Eukaryota</taxon>
        <taxon>Metazoa</taxon>
        <taxon>Ecdysozoa</taxon>
        <taxon>Arthropoda</taxon>
        <taxon>Crustacea</taxon>
        <taxon>Branchiopoda</taxon>
        <taxon>Diplostraca</taxon>
        <taxon>Cladocera</taxon>
        <taxon>Anomopoda</taxon>
        <taxon>Daphniidae</taxon>
        <taxon>Daphnia</taxon>
    </lineage>
</organism>
<dbReference type="OrthoDB" id="1918685at2759"/>
<dbReference type="InParanoid" id="E9HTJ4"/>
<dbReference type="PROSITE" id="PS50013">
    <property type="entry name" value="CHROMO_2"/>
    <property type="match status" value="1"/>
</dbReference>
<dbReference type="STRING" id="6669.E9HTJ4"/>
<dbReference type="PANTHER" id="PTHR22812">
    <property type="entry name" value="CHROMOBOX PROTEIN"/>
    <property type="match status" value="1"/>
</dbReference>
<evidence type="ECO:0000313" key="5">
    <source>
        <dbReference type="Proteomes" id="UP000000305"/>
    </source>
</evidence>
<dbReference type="PROSITE" id="PS00598">
    <property type="entry name" value="CHROMO_1"/>
    <property type="match status" value="1"/>
</dbReference>
<dbReference type="CDD" id="cd00024">
    <property type="entry name" value="CD_CSD"/>
    <property type="match status" value="1"/>
</dbReference>
<feature type="domain" description="Chromo" evidence="3">
    <location>
        <begin position="12"/>
        <end position="73"/>
    </location>
</feature>
<dbReference type="GO" id="GO:0003682">
    <property type="term" value="F:chromatin binding"/>
    <property type="evidence" value="ECO:0000318"/>
    <property type="project" value="GO_Central"/>
</dbReference>
<gene>
    <name evidence="4" type="ORF">DAPPUDRAFT_117706</name>
</gene>
<dbReference type="KEGG" id="dpx:DAPPUDRAFT_117706"/>
<dbReference type="InterPro" id="IPR051219">
    <property type="entry name" value="Heterochromatin_chromo-domain"/>
</dbReference>
<accession>E9HTJ4</accession>
<name>E9HTJ4_DAPPU</name>
<protein>
    <recommendedName>
        <fullName evidence="3">Chromo domain-containing protein</fullName>
    </recommendedName>
</protein>
<dbReference type="Gene3D" id="2.40.50.40">
    <property type="match status" value="1"/>
</dbReference>
<dbReference type="Pfam" id="PF00385">
    <property type="entry name" value="Chromo"/>
    <property type="match status" value="1"/>
</dbReference>
<dbReference type="GO" id="GO:0005634">
    <property type="term" value="C:nucleus"/>
    <property type="evidence" value="ECO:0007669"/>
    <property type="project" value="UniProtKB-SubCell"/>
</dbReference>
<dbReference type="GO" id="GO:0005721">
    <property type="term" value="C:pericentric heterochromatin"/>
    <property type="evidence" value="ECO:0000318"/>
    <property type="project" value="GO_Central"/>
</dbReference>
<dbReference type="Proteomes" id="UP000000305">
    <property type="component" value="Unassembled WGS sequence"/>
</dbReference>
<evidence type="ECO:0000256" key="1">
    <source>
        <dbReference type="ARBA" id="ARBA00004123"/>
    </source>
</evidence>
<dbReference type="InterPro" id="IPR023780">
    <property type="entry name" value="Chromo_domain"/>
</dbReference>
<keyword evidence="2" id="KW-0539">Nucleus</keyword>
<dbReference type="InterPro" id="IPR016197">
    <property type="entry name" value="Chromo-like_dom_sf"/>
</dbReference>
<dbReference type="InterPro" id="IPR000953">
    <property type="entry name" value="Chromo/chromo_shadow_dom"/>
</dbReference>